<feature type="domain" description="F-box" evidence="1">
    <location>
        <begin position="19"/>
        <end position="58"/>
    </location>
</feature>
<dbReference type="Pfam" id="PF00646">
    <property type="entry name" value="F-box"/>
    <property type="match status" value="1"/>
</dbReference>
<dbReference type="SUPFAM" id="SSF81383">
    <property type="entry name" value="F-box domain"/>
    <property type="match status" value="1"/>
</dbReference>
<name>A0A6G1CYG4_9ORYZ</name>
<sequence length="75" mass="8441">MDARSEIVIDADQPDEDYISGLPNELLHHILIRLLSTAAAARTSVLSRRWLRVWAHLPELVLGNFRVPEPLATAE</sequence>
<evidence type="ECO:0000259" key="1">
    <source>
        <dbReference type="Pfam" id="PF00646"/>
    </source>
</evidence>
<gene>
    <name evidence="2" type="ORF">E2562_000945</name>
</gene>
<dbReference type="EMBL" id="SPHZ02000007">
    <property type="protein sequence ID" value="KAF0905149.1"/>
    <property type="molecule type" value="Genomic_DNA"/>
</dbReference>
<proteinExistence type="predicted"/>
<evidence type="ECO:0000313" key="2">
    <source>
        <dbReference type="EMBL" id="KAF0905149.1"/>
    </source>
</evidence>
<accession>A0A6G1CYG4</accession>
<protein>
    <recommendedName>
        <fullName evidence="1">F-box domain-containing protein</fullName>
    </recommendedName>
</protein>
<dbReference type="PANTHER" id="PTHR34709:SF80">
    <property type="entry name" value="F-BOX DOMAIN-CONTAINING PROTEIN"/>
    <property type="match status" value="1"/>
</dbReference>
<dbReference type="PANTHER" id="PTHR34709">
    <property type="entry name" value="OS10G0396666 PROTEIN"/>
    <property type="match status" value="1"/>
</dbReference>
<dbReference type="InterPro" id="IPR001810">
    <property type="entry name" value="F-box_dom"/>
</dbReference>
<dbReference type="InterPro" id="IPR036047">
    <property type="entry name" value="F-box-like_dom_sf"/>
</dbReference>
<evidence type="ECO:0000313" key="3">
    <source>
        <dbReference type="Proteomes" id="UP000479710"/>
    </source>
</evidence>
<organism evidence="2 3">
    <name type="scientific">Oryza meyeriana var. granulata</name>
    <dbReference type="NCBI Taxonomy" id="110450"/>
    <lineage>
        <taxon>Eukaryota</taxon>
        <taxon>Viridiplantae</taxon>
        <taxon>Streptophyta</taxon>
        <taxon>Embryophyta</taxon>
        <taxon>Tracheophyta</taxon>
        <taxon>Spermatophyta</taxon>
        <taxon>Magnoliopsida</taxon>
        <taxon>Liliopsida</taxon>
        <taxon>Poales</taxon>
        <taxon>Poaceae</taxon>
        <taxon>BOP clade</taxon>
        <taxon>Oryzoideae</taxon>
        <taxon>Oryzeae</taxon>
        <taxon>Oryzinae</taxon>
        <taxon>Oryza</taxon>
        <taxon>Oryza meyeriana</taxon>
    </lineage>
</organism>
<comment type="caution">
    <text evidence="2">The sequence shown here is derived from an EMBL/GenBank/DDBJ whole genome shotgun (WGS) entry which is preliminary data.</text>
</comment>
<reference evidence="2 3" key="1">
    <citation type="submission" date="2019-11" db="EMBL/GenBank/DDBJ databases">
        <title>Whole genome sequence of Oryza granulata.</title>
        <authorList>
            <person name="Li W."/>
        </authorList>
    </citation>
    <scope>NUCLEOTIDE SEQUENCE [LARGE SCALE GENOMIC DNA]</scope>
    <source>
        <strain evidence="3">cv. Menghai</strain>
        <tissue evidence="2">Leaf</tissue>
    </source>
</reference>
<dbReference type="Proteomes" id="UP000479710">
    <property type="component" value="Unassembled WGS sequence"/>
</dbReference>
<dbReference type="OrthoDB" id="693840at2759"/>
<dbReference type="Gene3D" id="1.20.1280.50">
    <property type="match status" value="1"/>
</dbReference>
<dbReference type="InterPro" id="IPR055312">
    <property type="entry name" value="FBL15-like"/>
</dbReference>
<keyword evidence="3" id="KW-1185">Reference proteome</keyword>
<dbReference type="AlphaFoldDB" id="A0A6G1CYG4"/>